<feature type="domain" description="Rad50/SbcC-type AAA" evidence="1">
    <location>
        <begin position="6"/>
        <end position="67"/>
    </location>
</feature>
<dbReference type="AlphaFoldDB" id="A0AAW9XAM6"/>
<dbReference type="Proteomes" id="UP000441160">
    <property type="component" value="Unassembled WGS sequence"/>
</dbReference>
<dbReference type="Pfam" id="PF13476">
    <property type="entry name" value="AAA_23"/>
    <property type="match status" value="1"/>
</dbReference>
<dbReference type="Gene3D" id="3.40.50.300">
    <property type="entry name" value="P-loop containing nucleotide triphosphate hydrolases"/>
    <property type="match status" value="1"/>
</dbReference>
<dbReference type="EMBL" id="WTRX01000177">
    <property type="protein sequence ID" value="MWU34123.1"/>
    <property type="molecule type" value="Genomic_DNA"/>
</dbReference>
<dbReference type="InterPro" id="IPR038729">
    <property type="entry name" value="Rad50/SbcC_AAA"/>
</dbReference>
<protein>
    <submittedName>
        <fullName evidence="2">AAA family ATPase</fullName>
    </submittedName>
</protein>
<organism evidence="2 3">
    <name type="scientific">Escherichia coli</name>
    <dbReference type="NCBI Taxonomy" id="562"/>
    <lineage>
        <taxon>Bacteria</taxon>
        <taxon>Pseudomonadati</taxon>
        <taxon>Pseudomonadota</taxon>
        <taxon>Gammaproteobacteria</taxon>
        <taxon>Enterobacterales</taxon>
        <taxon>Enterobacteriaceae</taxon>
        <taxon>Escherichia</taxon>
    </lineage>
</organism>
<dbReference type="SUPFAM" id="SSF52540">
    <property type="entry name" value="P-loop containing nucleoside triphosphate hydrolases"/>
    <property type="match status" value="1"/>
</dbReference>
<feature type="non-terminal residue" evidence="2">
    <location>
        <position position="128"/>
    </location>
</feature>
<gene>
    <name evidence="2" type="ORF">GP944_26260</name>
</gene>
<comment type="caution">
    <text evidence="2">The sequence shown here is derived from an EMBL/GenBank/DDBJ whole genome shotgun (WGS) entry which is preliminary data.</text>
</comment>
<dbReference type="GO" id="GO:0016887">
    <property type="term" value="F:ATP hydrolysis activity"/>
    <property type="evidence" value="ECO:0007669"/>
    <property type="project" value="InterPro"/>
</dbReference>
<evidence type="ECO:0000313" key="2">
    <source>
        <dbReference type="EMBL" id="MWU34123.1"/>
    </source>
</evidence>
<dbReference type="RefSeq" id="WP_160458794.1">
    <property type="nucleotide sequence ID" value="NZ_WTRX01000177.1"/>
</dbReference>
<evidence type="ECO:0000313" key="3">
    <source>
        <dbReference type="Proteomes" id="UP000441160"/>
    </source>
</evidence>
<name>A0AAW9XAM6_ECOLX</name>
<evidence type="ECO:0000259" key="1">
    <source>
        <dbReference type="Pfam" id="PF13476"/>
    </source>
</evidence>
<reference evidence="2 3" key="1">
    <citation type="submission" date="2019-12" db="EMBL/GenBank/DDBJ databases">
        <title>Enteriobacteria Tanzani isolates_8377-8380.</title>
        <authorList>
            <person name="Subbiah M."/>
            <person name="Call D."/>
        </authorList>
    </citation>
    <scope>NUCLEOTIDE SEQUENCE [LARGE SCALE GENOMIC DNA]</scope>
    <source>
        <strain evidence="2 3">8378wB3</strain>
    </source>
</reference>
<dbReference type="GO" id="GO:0006302">
    <property type="term" value="P:double-strand break repair"/>
    <property type="evidence" value="ECO:0007669"/>
    <property type="project" value="InterPro"/>
</dbReference>
<dbReference type="InterPro" id="IPR027417">
    <property type="entry name" value="P-loop_NTPase"/>
</dbReference>
<accession>A0AAW9XAM6</accession>
<proteinExistence type="predicted"/>
<sequence>MVRVCKVEIQNFRSIRLLTWLPSPGLNCLMGPGDSGKTTILDAIDLCLGARRNVSFSDTDFFGLDVTQPISITLTLGSLPDALRTMETYGNYLQAFNSATGQIQEEPQLGLETVLCLRLSVVSELEPN</sequence>